<feature type="domain" description="F-box" evidence="2">
    <location>
        <begin position="126"/>
        <end position="175"/>
    </location>
</feature>
<feature type="compositionally biased region" description="Basic residues" evidence="1">
    <location>
        <begin position="708"/>
        <end position="717"/>
    </location>
</feature>
<evidence type="ECO:0000313" key="4">
    <source>
        <dbReference type="Proteomes" id="UP000757232"/>
    </source>
</evidence>
<sequence>MVATRSSTGSLPKRRNLAESEDENDAEEVRPRKRTKKKAIKREPRGKSGVDEEHDNTIPDVKDVNSKVSAGSPSPDDVIKTLTEKKGRVRFLLSGPRTKDWPTFLDCTAPAKSRRCRINKNDVGKLLLMMSLPIDVLYEIGRHLLPLDLLYLSRTNRSLYNVFMSKSSRPTWIACRNTIRMPPCPSNLNEPQYASLHFEKTCQACDHRKVEDVMYALSLRLCKCCFKWNVRTDKKLIREYFGSRINNLEISDTDIPFSEMVNTYTFLTSYPRKSRRYFLEVDFVRAVSAYLKTVPDSEERNAFVEKERRFVKEISEHDVHISAWRRRYKSSLKIADLETRRRRQEQIENRLCSLGYSNEEIKSIESWDDNLAARRSWRRLVSQPREVTDRIWKTIRPELEALLQSKRQYERKRTADQHRQIRRSELLALYKDYVGRQPSCLANQVPLCISDLCEIQMVSDMIEEDECRVEITKERWQKIEDEFPRMARAHTRKVISDCAKWIRSAQEHLGGVAHADKKVGKLSKVDSTVDRNAVWGCNAFFSQPSAPHVLQTFAQVMSKRRDYMLKMWLYSPWKSASLQVERLTLHTAHALLSSLGFRDDTTMARMKSLGPTFELVGHVASEIRDYHQYPQSCDIPLFETHKLASDGPIAAHGPGLPKPSISMFDRLYDDYCRTGRFADAAVGRGSLPEPKRRNLAESDESDAEEMRPKKRIKKGAIRCKSNDTSGGHEDSNTTVPDVKDVDNGTDAGSPSPDEVITSRNSGILKESTQQTNRLSAALMEKKGRVRFLLSGPRTKDWPTFSDCTAPIKNRRNRINKGDAGKLSLVMSLPIDVLYEIAMHLMPLDLLYLSRTSRSLYGIFMSRSSRHVWIMCENGMQMLPCPSNLNEPQYASLYFEKTCQACGYRKAGNVIDPLLIRLCQRCTKLNVRSGRDMSRSYFGIEISNLKKIYTLLPWSKMAERDVTSVDIFSKVTSRRFLEVDFVRVVSAYLKTEPGSVERKSFVEKQHHFVEEIMQHEKCITAWKILARKKADAEARNERHKQIADRLHSLGYSYEEIKGKQGRWIPDGSAYWSWRNIVSQPKKLTERAWNKFRPELERLLLSGREIARKRAIETDRDKRKSELWRLYGKFMWRRSSWNLYDVPLCISDLYEIPIVLDMIEEDDCKVEITEERWQKIENELPVLQAMHARKVEFDCAKLLLSAQERPDGFACSDPAIWESLEVDPTVDTSTVYGSNAFFGTGLNPQAMMTFTEIMSCREKDICLQWLSSWQSIKYQVERLVVQTADALLSSMGFPDDTSMIYMGMPDVGGTGMLGFYICACGTVEADAVLSGGLAQVKHVSDEIRDYRDSPWALGVPLYETHKLDSDETIAAHDPDFIIPSHGTLTQEYCRACLRLNRDFQYREQFKAHMKTYHGVDTDE</sequence>
<dbReference type="PROSITE" id="PS50181">
    <property type="entry name" value="FBOX"/>
    <property type="match status" value="2"/>
</dbReference>
<gene>
    <name evidence="3" type="ORF">A7U60_g6875</name>
</gene>
<evidence type="ECO:0000256" key="1">
    <source>
        <dbReference type="SAM" id="MobiDB-lite"/>
    </source>
</evidence>
<feature type="compositionally biased region" description="Basic and acidic residues" evidence="1">
    <location>
        <begin position="726"/>
        <end position="742"/>
    </location>
</feature>
<feature type="compositionally biased region" description="Polar residues" evidence="1">
    <location>
        <begin position="1"/>
        <end position="10"/>
    </location>
</feature>
<proteinExistence type="predicted"/>
<accession>A0A9Q5N0Z3</accession>
<protein>
    <recommendedName>
        <fullName evidence="2">F-box domain-containing protein</fullName>
    </recommendedName>
</protein>
<keyword evidence="4" id="KW-1185">Reference proteome</keyword>
<dbReference type="InterPro" id="IPR036047">
    <property type="entry name" value="F-box-like_dom_sf"/>
</dbReference>
<reference evidence="3" key="1">
    <citation type="submission" date="2016-06" db="EMBL/GenBank/DDBJ databases">
        <title>Draft Genome sequence of the fungus Inonotus baumii.</title>
        <authorList>
            <person name="Zhu H."/>
            <person name="Lin W."/>
        </authorList>
    </citation>
    <scope>NUCLEOTIDE SEQUENCE</scope>
    <source>
        <strain evidence="3">821</strain>
    </source>
</reference>
<evidence type="ECO:0000313" key="3">
    <source>
        <dbReference type="EMBL" id="OCB85980.1"/>
    </source>
</evidence>
<dbReference type="SUPFAM" id="SSF81383">
    <property type="entry name" value="F-box domain"/>
    <property type="match status" value="1"/>
</dbReference>
<feature type="compositionally biased region" description="Basic and acidic residues" evidence="1">
    <location>
        <begin position="41"/>
        <end position="65"/>
    </location>
</feature>
<feature type="compositionally biased region" description="Basic residues" evidence="1">
    <location>
        <begin position="31"/>
        <end position="40"/>
    </location>
</feature>
<organism evidence="3 4">
    <name type="scientific">Sanghuangporus baumii</name>
    <name type="common">Phellinus baumii</name>
    <dbReference type="NCBI Taxonomy" id="108892"/>
    <lineage>
        <taxon>Eukaryota</taxon>
        <taxon>Fungi</taxon>
        <taxon>Dikarya</taxon>
        <taxon>Basidiomycota</taxon>
        <taxon>Agaricomycotina</taxon>
        <taxon>Agaricomycetes</taxon>
        <taxon>Hymenochaetales</taxon>
        <taxon>Hymenochaetaceae</taxon>
        <taxon>Sanghuangporus</taxon>
    </lineage>
</organism>
<feature type="region of interest" description="Disordered" evidence="1">
    <location>
        <begin position="682"/>
        <end position="759"/>
    </location>
</feature>
<dbReference type="InterPro" id="IPR001810">
    <property type="entry name" value="F-box_dom"/>
</dbReference>
<feature type="domain" description="F-box" evidence="2">
    <location>
        <begin position="822"/>
        <end position="871"/>
    </location>
</feature>
<dbReference type="OrthoDB" id="2322499at2759"/>
<comment type="caution">
    <text evidence="3">The sequence shown here is derived from an EMBL/GenBank/DDBJ whole genome shotgun (WGS) entry which is preliminary data.</text>
</comment>
<name>A0A9Q5N0Z3_SANBA</name>
<dbReference type="Proteomes" id="UP000757232">
    <property type="component" value="Unassembled WGS sequence"/>
</dbReference>
<dbReference type="EMBL" id="LNZH02000205">
    <property type="protein sequence ID" value="OCB85980.1"/>
    <property type="molecule type" value="Genomic_DNA"/>
</dbReference>
<feature type="region of interest" description="Disordered" evidence="1">
    <location>
        <begin position="1"/>
        <end position="76"/>
    </location>
</feature>
<evidence type="ECO:0000259" key="2">
    <source>
        <dbReference type="PROSITE" id="PS50181"/>
    </source>
</evidence>
<dbReference type="SMART" id="SM00256">
    <property type="entry name" value="FBOX"/>
    <property type="match status" value="2"/>
</dbReference>